<dbReference type="InterPro" id="IPR027417">
    <property type="entry name" value="P-loop_NTPase"/>
</dbReference>
<keyword evidence="2" id="KW-0238">DNA-binding</keyword>
<dbReference type="AlphaFoldDB" id="A0A1I0C695"/>
<dbReference type="InterPro" id="IPR014556">
    <property type="entry name" value="UCP029407"/>
</dbReference>
<dbReference type="SUPFAM" id="SSF52540">
    <property type="entry name" value="P-loop containing nucleoside triphosphate hydrolases"/>
    <property type="match status" value="1"/>
</dbReference>
<evidence type="ECO:0000256" key="3">
    <source>
        <dbReference type="ARBA" id="ARBA00023163"/>
    </source>
</evidence>
<dbReference type="InterPro" id="IPR010409">
    <property type="entry name" value="GAGA-bd_tscrpt_act"/>
</dbReference>
<evidence type="ECO:0000256" key="1">
    <source>
        <dbReference type="ARBA" id="ARBA00023015"/>
    </source>
</evidence>
<dbReference type="EMBL" id="FOHI01000003">
    <property type="protein sequence ID" value="SET15014.1"/>
    <property type="molecule type" value="Genomic_DNA"/>
</dbReference>
<evidence type="ECO:0008006" key="6">
    <source>
        <dbReference type="Google" id="ProtNLM"/>
    </source>
</evidence>
<dbReference type="PIRSF" id="PIRSF029407">
    <property type="entry name" value="UCP029407"/>
    <property type="match status" value="1"/>
</dbReference>
<gene>
    <name evidence="4" type="ORF">SAMN05216412_103303</name>
</gene>
<dbReference type="RefSeq" id="WP_074706417.1">
    <property type="nucleotide sequence ID" value="NZ_FOHI01000003.1"/>
</dbReference>
<reference evidence="4 5" key="1">
    <citation type="submission" date="2016-10" db="EMBL/GenBank/DDBJ databases">
        <authorList>
            <person name="de Groot N.N."/>
        </authorList>
    </citation>
    <scope>NUCLEOTIDE SEQUENCE [LARGE SCALE GENOMIC DNA]</scope>
    <source>
        <strain evidence="4 5">Nl7</strain>
    </source>
</reference>
<dbReference type="Proteomes" id="UP000183339">
    <property type="component" value="Unassembled WGS sequence"/>
</dbReference>
<dbReference type="Pfam" id="PF06217">
    <property type="entry name" value="GAGA_bind"/>
    <property type="match status" value="1"/>
</dbReference>
<proteinExistence type="predicted"/>
<keyword evidence="1" id="KW-0805">Transcription regulation</keyword>
<sequence length="409" mass="46552">MVRNNVLEAKLDTMESTGKKRLIVVLGMHRSGTSAITRGLQVMGIDLGNNLIPAMEGVNDKGFWEDSDINAFNRELLNSLGSDWHHVAPIKSSDIETLLKSCYFTRAVELLHQKIDKHTIFGFKDPRVTKLLPFWKEVFTYCQFDTRCILVIRHPLSVTKSLNKRDSFEAEKSYLLWLGHVIESLSGSMGLQRVLVDYDKLMKSPELEIDRISRQFDFKVDYDELHNYAVQFLDKGLQHTIHDLSELSLDEACPLLVHEIYTKLLEVASGKINLDDPVLCRLIEQWVEEFQRLKPVLTLVDRYFSKNLVNNQIIGEYSEQIKHINQAVAEREAAVIEKDAAITEKDAAIAEKGAAIAERDAAIAERDAAIAERDAALARVNIVLNSKSWRITHPLRTFKKWLKSSPSVP</sequence>
<dbReference type="GO" id="GO:0003677">
    <property type="term" value="F:DNA binding"/>
    <property type="evidence" value="ECO:0007669"/>
    <property type="project" value="UniProtKB-KW"/>
</dbReference>
<evidence type="ECO:0000313" key="4">
    <source>
        <dbReference type="EMBL" id="SET15014.1"/>
    </source>
</evidence>
<organism evidence="4 5">
    <name type="scientific">Nitrosospira multiformis</name>
    <dbReference type="NCBI Taxonomy" id="1231"/>
    <lineage>
        <taxon>Bacteria</taxon>
        <taxon>Pseudomonadati</taxon>
        <taxon>Pseudomonadota</taxon>
        <taxon>Betaproteobacteria</taxon>
        <taxon>Nitrosomonadales</taxon>
        <taxon>Nitrosomonadaceae</taxon>
        <taxon>Nitrosospira</taxon>
    </lineage>
</organism>
<evidence type="ECO:0000256" key="2">
    <source>
        <dbReference type="ARBA" id="ARBA00023125"/>
    </source>
</evidence>
<evidence type="ECO:0000313" key="5">
    <source>
        <dbReference type="Proteomes" id="UP000183339"/>
    </source>
</evidence>
<dbReference type="OrthoDB" id="9802649at2"/>
<name>A0A1I0C695_9PROT</name>
<protein>
    <recommendedName>
        <fullName evidence="6">Sulfotransferase family protein</fullName>
    </recommendedName>
</protein>
<keyword evidence="3" id="KW-0804">Transcription</keyword>
<accession>A0A1I0C695</accession>
<dbReference type="Gene3D" id="3.40.50.300">
    <property type="entry name" value="P-loop containing nucleotide triphosphate hydrolases"/>
    <property type="match status" value="1"/>
</dbReference>